<sequence length="855" mass="98725">MAFFRNYIIYLPRIIAIILLAATGSGIVIADNVEVKGVVFDSRSREPVPYAAVALTTTPGGTLTDDAGRFSLRSYSQTDSVRVSVMGYTTATIPINRSYSLQMIVELDPTGVQLAEVVVKPKKEKYRKKGNPAVAFMERIRAARNLTDPHRNPYYNFDKYERMSIAVNDYKPDTTSWLDRKFAFLRDHVDTSAMSGKPILNIAMREKASTVNYRHSDDREREHVTGLHHEGLDDIMSNQENVRKVLEDVFREIDIYSNDITLLQNRFVSPLSPIAADFYKFYLSDTVVVAGDSCVVLSFVPHTPQTWGFLGKLYVPKSDSTMMVKKLELYLPHSINVNFVDGMTLTQTFDRAPDGSRLKTSDDMSMELSILPGMPGLFVRRNTTYSRFNFDAPANEDLAFGHAEYQIVADDAYSQDNDFWSTHRNVPLARSEKSLATMVERMRRVPLYYWTERTLRLLVSGYVHTGKPSKFDYGPVNTSISYNTVEGIRLRTGGMTTAALSPRWFARGYVAYGLRDHKWKYRGEVEYSFLDKKLHSREFPVHSLRFTSLYDIDQLGQRYVYTNADNLFLSLKRMEDTRLTYQRRQQLEYTLELRNNFSLVASAAFERQEATRWIPFVNGHGQSFGHYNEAMFELKLRYAPGEKFYQGKTNRMPINLDAPVFELTHTFAPKGFLGSMFTINRTELRYSQRWWLSAFGYIDAVVKGGHVWSSTPYMNLMLPNANLSYTIQPESFALMNPLEFINDSYAMVDFTYWMNGLIFNRIPLLDRLKLREVINFKGLWGHLSRRNNPLYNPQLFVFPADVHTTTMTDRPYMEISAGLDNILRVFRVDYVWRLTYRDNPYAPRWGIRVAFHLAF</sequence>
<dbReference type="STRING" id="1796646.A4V02_07475"/>
<dbReference type="InterPro" id="IPR043741">
    <property type="entry name" value="DUF5686"/>
</dbReference>
<dbReference type="EMBL" id="CP015402">
    <property type="protein sequence ID" value="ANU63581.1"/>
    <property type="molecule type" value="Genomic_DNA"/>
</dbReference>
<dbReference type="GeneID" id="65536695"/>
<dbReference type="SUPFAM" id="SSF49464">
    <property type="entry name" value="Carboxypeptidase regulatory domain-like"/>
    <property type="match status" value="1"/>
</dbReference>
<dbReference type="Pfam" id="PF13715">
    <property type="entry name" value="CarbopepD_reg_2"/>
    <property type="match status" value="1"/>
</dbReference>
<gene>
    <name evidence="1" type="ORF">A4V02_07475</name>
</gene>
<dbReference type="OrthoDB" id="983143at2"/>
<evidence type="ECO:0000313" key="1">
    <source>
        <dbReference type="EMBL" id="ANU63581.1"/>
    </source>
</evidence>
<protein>
    <recommendedName>
        <fullName evidence="3">Carboxypeptidase-like regulatory domain-containing protein</fullName>
    </recommendedName>
</protein>
<evidence type="ECO:0008006" key="3">
    <source>
        <dbReference type="Google" id="ProtNLM"/>
    </source>
</evidence>
<dbReference type="RefSeq" id="WP_068960891.1">
    <property type="nucleotide sequence ID" value="NZ_CAJTAP010000013.1"/>
</dbReference>
<proteinExistence type="predicted"/>
<evidence type="ECO:0000313" key="2">
    <source>
        <dbReference type="Proteomes" id="UP000186351"/>
    </source>
</evidence>
<accession>A0A1B1S9V7</accession>
<dbReference type="Proteomes" id="UP000186351">
    <property type="component" value="Chromosome"/>
</dbReference>
<keyword evidence="2" id="KW-1185">Reference proteome</keyword>
<dbReference type="InterPro" id="IPR008969">
    <property type="entry name" value="CarboxyPept-like_regulatory"/>
</dbReference>
<reference evidence="2" key="1">
    <citation type="submission" date="2016-04" db="EMBL/GenBank/DDBJ databases">
        <title>Complete Genome Sequences of Twelve Strains of a Stable Defined Moderately Diverse Mouse Microbiota 2 (sDMDMm2).</title>
        <authorList>
            <person name="Uchimura Y."/>
            <person name="Wyss M."/>
            <person name="Brugiroux S."/>
            <person name="Limenitakis J.P."/>
            <person name="Stecher B."/>
            <person name="McCoy K.D."/>
            <person name="Macpherson A.J."/>
        </authorList>
    </citation>
    <scope>NUCLEOTIDE SEQUENCE [LARGE SCALE GENOMIC DNA]</scope>
    <source>
        <strain evidence="2">YL27</strain>
    </source>
</reference>
<dbReference type="AlphaFoldDB" id="A0A1B1S9V7"/>
<organism evidence="1 2">
    <name type="scientific">Muribaculum intestinale</name>
    <dbReference type="NCBI Taxonomy" id="1796646"/>
    <lineage>
        <taxon>Bacteria</taxon>
        <taxon>Pseudomonadati</taxon>
        <taxon>Bacteroidota</taxon>
        <taxon>Bacteroidia</taxon>
        <taxon>Bacteroidales</taxon>
        <taxon>Muribaculaceae</taxon>
        <taxon>Muribaculum</taxon>
    </lineage>
</organism>
<name>A0A1B1S9V7_9BACT</name>
<dbReference type="Pfam" id="PF18939">
    <property type="entry name" value="DUF5686"/>
    <property type="match status" value="1"/>
</dbReference>
<dbReference type="KEGG" id="pary:A4V02_07475"/>
<dbReference type="Gene3D" id="2.60.40.1120">
    <property type="entry name" value="Carboxypeptidase-like, regulatory domain"/>
    <property type="match status" value="1"/>
</dbReference>
<accession>A0A1Z2XIS3</accession>